<evidence type="ECO:0000313" key="3">
    <source>
        <dbReference type="Proteomes" id="UP001378592"/>
    </source>
</evidence>
<dbReference type="InterPro" id="IPR026073">
    <property type="entry name" value="GGNBP2"/>
</dbReference>
<keyword evidence="1" id="KW-0175">Coiled coil</keyword>
<evidence type="ECO:0008006" key="4">
    <source>
        <dbReference type="Google" id="ProtNLM"/>
    </source>
</evidence>
<dbReference type="PANTHER" id="PTHR13601:SF2">
    <property type="entry name" value="GAMETOGENETIN-BINDING PROTEIN 2"/>
    <property type="match status" value="1"/>
</dbReference>
<feature type="coiled-coil region" evidence="1">
    <location>
        <begin position="356"/>
        <end position="399"/>
    </location>
</feature>
<comment type="caution">
    <text evidence="2">The sequence shown here is derived from an EMBL/GenBank/DDBJ whole genome shotgun (WGS) entry which is preliminary data.</text>
</comment>
<dbReference type="AlphaFoldDB" id="A0AAN9Z4K0"/>
<evidence type="ECO:0000256" key="1">
    <source>
        <dbReference type="SAM" id="Coils"/>
    </source>
</evidence>
<keyword evidence="3" id="KW-1185">Reference proteome</keyword>
<protein>
    <recommendedName>
        <fullName evidence="4">Gametogenetin-binding protein 2-like</fullName>
    </recommendedName>
</protein>
<reference evidence="2 3" key="1">
    <citation type="submission" date="2024-03" db="EMBL/GenBank/DDBJ databases">
        <title>The genome assembly and annotation of the cricket Gryllus longicercus Weissman &amp; Gray.</title>
        <authorList>
            <person name="Szrajer S."/>
            <person name="Gray D."/>
            <person name="Ylla G."/>
        </authorList>
    </citation>
    <scope>NUCLEOTIDE SEQUENCE [LARGE SCALE GENOMIC DNA]</scope>
    <source>
        <strain evidence="2">DAG 2021-001</strain>
        <tissue evidence="2">Whole body minus gut</tissue>
    </source>
</reference>
<organism evidence="2 3">
    <name type="scientific">Gryllus longicercus</name>
    <dbReference type="NCBI Taxonomy" id="2509291"/>
    <lineage>
        <taxon>Eukaryota</taxon>
        <taxon>Metazoa</taxon>
        <taxon>Ecdysozoa</taxon>
        <taxon>Arthropoda</taxon>
        <taxon>Hexapoda</taxon>
        <taxon>Insecta</taxon>
        <taxon>Pterygota</taxon>
        <taxon>Neoptera</taxon>
        <taxon>Polyneoptera</taxon>
        <taxon>Orthoptera</taxon>
        <taxon>Ensifera</taxon>
        <taxon>Gryllidea</taxon>
        <taxon>Grylloidea</taxon>
        <taxon>Gryllidae</taxon>
        <taxon>Gryllinae</taxon>
        <taxon>Gryllus</taxon>
    </lineage>
</organism>
<dbReference type="Proteomes" id="UP001378592">
    <property type="component" value="Unassembled WGS sequence"/>
</dbReference>
<dbReference type="PANTHER" id="PTHR13601">
    <property type="entry name" value="GAMETOGENETIN-BINDING PROTEIN 2"/>
    <property type="match status" value="1"/>
</dbReference>
<evidence type="ECO:0000313" key="2">
    <source>
        <dbReference type="EMBL" id="KAK7867853.1"/>
    </source>
</evidence>
<dbReference type="GO" id="GO:0005634">
    <property type="term" value="C:nucleus"/>
    <property type="evidence" value="ECO:0007669"/>
    <property type="project" value="TreeGrafter"/>
</dbReference>
<gene>
    <name evidence="2" type="ORF">R5R35_003524</name>
</gene>
<proteinExistence type="predicted"/>
<dbReference type="EMBL" id="JAZDUA010000108">
    <property type="protein sequence ID" value="KAK7867853.1"/>
    <property type="molecule type" value="Genomic_DNA"/>
</dbReference>
<sequence length="714" mass="80822">MAQLVDVFRVEKQQPLGRRQLPLMVDENLTMVMDLSSMGLICDSPLIRGKELEEFNKKFNVLTVPEAKEALEVTCKDLLGIISQTVPCVGCRRSVERLFYQLIESGHKALDPLVFTSDGILTVRNDQLSSQILCTMFHGHRTRLSNLVESQTRSKKSHRCNLHSLDSHRSPRPMTSVWRDVWECMKIQCKEEVVLIESSTLLVTLENYLRKHRFCAECRTKVLRAYALLIEEPDPCREKGYVPALYAGIKRCLPEKHIHLQTKTDYIGGLITRADLELMGSRRERHAKTLEIAQEEVLTCLGLCVYERLYRIHLRMREEECTCQVLAAVAIEALCRNFEMAVEGKQGMSQLELLFEQIAKEELAKAQRKEHKKQKRKKKKEKRAEQDEKENTCECESEEPEDTVNEETFSSCTCSEAKPATQNSDRRKLQVLEHKGKSSSACSCKDCQRKKKDKVSVENGSNSSCNHPSKSVACQKSQLQRGRNVTNGHCSSEDLPSPARKTAIHSSVTVVRNPTTSCANLSPENVSLSPCQSCKNAQDSMDEHHARVSDTQTPVLPAAWSSSDHSQDCGYASENNNGCCDTASVSSSLRSSPDGSDIACSDGFCNHEDCQGERNEIQECSRTVNSGRMEDSHNHENRYPVLTLEQMLEGGYSSDEDREESYIPAEEVQEFKARMCNVKEQRQELRQMLRKRFDQLCVKAPQFISPRPAHCASN</sequence>
<accession>A0AAN9Z4K0</accession>
<dbReference type="GO" id="GO:0005737">
    <property type="term" value="C:cytoplasm"/>
    <property type="evidence" value="ECO:0007669"/>
    <property type="project" value="TreeGrafter"/>
</dbReference>
<name>A0AAN9Z4K0_9ORTH</name>